<reference evidence="2 3" key="1">
    <citation type="submission" date="2020-07" db="EMBL/GenBank/DDBJ databases">
        <authorList>
            <person name="Zhuang K."/>
            <person name="Ran Y."/>
        </authorList>
    </citation>
    <scope>NUCLEOTIDE SEQUENCE [LARGE SCALE GENOMIC DNA]</scope>
    <source>
        <strain evidence="2 3">WCH-YHL-001</strain>
    </source>
</reference>
<sequence>MNETHRATGSIESKSWEQSDFAGGDGPALAVAKGSDLYRGGIEGEAEWQGLTCTAADGSGSFDSLQRTRCTLGGRTGSFVLRMTGTFEATGDSRADWSVVPGSGTGELAGLAGSGGYESTAGTHTYTLTYHFE</sequence>
<name>A0A7D6ZFJ5_9NOCA</name>
<dbReference type="KEGG" id="nhu:H0264_25750"/>
<dbReference type="Pfam" id="PF11528">
    <property type="entry name" value="DUF3224"/>
    <property type="match status" value="1"/>
</dbReference>
<dbReference type="InterPro" id="IPR021607">
    <property type="entry name" value="DUF3224"/>
</dbReference>
<dbReference type="AlphaFoldDB" id="A0A7D6ZFJ5"/>
<dbReference type="SUPFAM" id="SSF159238">
    <property type="entry name" value="SO1590-like"/>
    <property type="match status" value="1"/>
</dbReference>
<evidence type="ECO:0000313" key="2">
    <source>
        <dbReference type="EMBL" id="QLY28720.1"/>
    </source>
</evidence>
<dbReference type="Proteomes" id="UP000515512">
    <property type="component" value="Chromosome"/>
</dbReference>
<feature type="region of interest" description="Disordered" evidence="1">
    <location>
        <begin position="1"/>
        <end position="24"/>
    </location>
</feature>
<dbReference type="EMBL" id="CP059399">
    <property type="protein sequence ID" value="QLY28720.1"/>
    <property type="molecule type" value="Genomic_DNA"/>
</dbReference>
<dbReference type="InterPro" id="IPR023159">
    <property type="entry name" value="SO1590-like_sf"/>
</dbReference>
<evidence type="ECO:0000256" key="1">
    <source>
        <dbReference type="SAM" id="MobiDB-lite"/>
    </source>
</evidence>
<accession>A0A7D6ZFJ5</accession>
<keyword evidence="3" id="KW-1185">Reference proteome</keyword>
<gene>
    <name evidence="2" type="ORF">H0264_25750</name>
</gene>
<dbReference type="Gene3D" id="2.40.350.10">
    <property type="entry name" value="SO1590-like"/>
    <property type="match status" value="1"/>
</dbReference>
<evidence type="ECO:0000313" key="3">
    <source>
        <dbReference type="Proteomes" id="UP000515512"/>
    </source>
</evidence>
<proteinExistence type="predicted"/>
<protein>
    <submittedName>
        <fullName evidence="2">DUF3224 domain-containing protein</fullName>
    </submittedName>
</protein>
<dbReference type="RefSeq" id="WP_181579926.1">
    <property type="nucleotide sequence ID" value="NZ_CP059399.1"/>
</dbReference>
<organism evidence="2 3">
    <name type="scientific">Nocardia huaxiensis</name>
    <dbReference type="NCBI Taxonomy" id="2755382"/>
    <lineage>
        <taxon>Bacteria</taxon>
        <taxon>Bacillati</taxon>
        <taxon>Actinomycetota</taxon>
        <taxon>Actinomycetes</taxon>
        <taxon>Mycobacteriales</taxon>
        <taxon>Nocardiaceae</taxon>
        <taxon>Nocardia</taxon>
    </lineage>
</organism>